<gene>
    <name evidence="8" type="ORF">GCM10010468_31370</name>
</gene>
<dbReference type="CDD" id="cd03386">
    <property type="entry name" value="PAP2_Aur1_like"/>
    <property type="match status" value="1"/>
</dbReference>
<evidence type="ECO:0000259" key="7">
    <source>
        <dbReference type="Pfam" id="PF14378"/>
    </source>
</evidence>
<comment type="caution">
    <text evidence="8">The sequence shown here is derived from an EMBL/GenBank/DDBJ whole genome shotgun (WGS) entry which is preliminary data.</text>
</comment>
<evidence type="ECO:0000256" key="3">
    <source>
        <dbReference type="ARBA" id="ARBA00022989"/>
    </source>
</evidence>
<keyword evidence="3 6" id="KW-1133">Transmembrane helix</keyword>
<feature type="transmembrane region" description="Helical" evidence="6">
    <location>
        <begin position="185"/>
        <end position="206"/>
    </location>
</feature>
<organism evidence="8 9">
    <name type="scientific">Actinocorallia longicatena</name>
    <dbReference type="NCBI Taxonomy" id="111803"/>
    <lineage>
        <taxon>Bacteria</taxon>
        <taxon>Bacillati</taxon>
        <taxon>Actinomycetota</taxon>
        <taxon>Actinomycetes</taxon>
        <taxon>Streptosporangiales</taxon>
        <taxon>Thermomonosporaceae</taxon>
        <taxon>Actinocorallia</taxon>
    </lineage>
</organism>
<dbReference type="PANTHER" id="PTHR31310:SF7">
    <property type="entry name" value="PA-PHOSPHATASE RELATED-FAMILY PROTEIN DDB_G0268928"/>
    <property type="match status" value="1"/>
</dbReference>
<keyword evidence="4 6" id="KW-0472">Membrane</keyword>
<evidence type="ECO:0000256" key="1">
    <source>
        <dbReference type="ARBA" id="ARBA00004141"/>
    </source>
</evidence>
<feature type="domain" description="Inositolphosphotransferase Aur1/Ipt1" evidence="7">
    <location>
        <begin position="42"/>
        <end position="221"/>
    </location>
</feature>
<feature type="transmembrane region" description="Helical" evidence="6">
    <location>
        <begin position="105"/>
        <end position="123"/>
    </location>
</feature>
<evidence type="ECO:0000313" key="8">
    <source>
        <dbReference type="EMBL" id="GAA3212175.1"/>
    </source>
</evidence>
<keyword evidence="2 6" id="KW-0812">Transmembrane</keyword>
<evidence type="ECO:0000313" key="9">
    <source>
        <dbReference type="Proteomes" id="UP001501237"/>
    </source>
</evidence>
<evidence type="ECO:0000256" key="5">
    <source>
        <dbReference type="SAM" id="MobiDB-lite"/>
    </source>
</evidence>
<evidence type="ECO:0000256" key="6">
    <source>
        <dbReference type="SAM" id="Phobius"/>
    </source>
</evidence>
<feature type="region of interest" description="Disordered" evidence="5">
    <location>
        <begin position="237"/>
        <end position="257"/>
    </location>
</feature>
<proteinExistence type="predicted"/>
<dbReference type="InterPro" id="IPR052185">
    <property type="entry name" value="IPC_Synthase-Related"/>
</dbReference>
<evidence type="ECO:0000256" key="4">
    <source>
        <dbReference type="ARBA" id="ARBA00023136"/>
    </source>
</evidence>
<keyword evidence="9" id="KW-1185">Reference proteome</keyword>
<dbReference type="Pfam" id="PF14378">
    <property type="entry name" value="PAP2_3"/>
    <property type="match status" value="1"/>
</dbReference>
<sequence length="257" mass="28080">MERTRPKVWAEVLLVGAGYVVYSKIQNSVHGHAATAYRHARDILDWEGAVGLAFEKTVNKAANGVGWLITAMNYFYSTLWIAVTLGVLVWLYVRRPEHYRPARRTLFTTTMLALAGFFLFPLAPPRLMPGYIDTIITHGTWGSFSTGGLASLSNQYAAMPSMHMGWSLWAGLSLYLYARPRWARIAGLLYPPATLTVIIATANHYVLDAVGGAATLAAGYLVQRYGMVAARRLSGSRSKQPLPAGAAADPEMAGTRS</sequence>
<accession>A0ABP6Q8S9</accession>
<dbReference type="RefSeq" id="WP_344828620.1">
    <property type="nucleotide sequence ID" value="NZ_BAAAUV010000007.1"/>
</dbReference>
<name>A0ABP6Q8S9_9ACTN</name>
<dbReference type="EMBL" id="BAAAUV010000007">
    <property type="protein sequence ID" value="GAA3212175.1"/>
    <property type="molecule type" value="Genomic_DNA"/>
</dbReference>
<evidence type="ECO:0000256" key="2">
    <source>
        <dbReference type="ARBA" id="ARBA00022692"/>
    </source>
</evidence>
<dbReference type="PANTHER" id="PTHR31310">
    <property type="match status" value="1"/>
</dbReference>
<feature type="transmembrane region" description="Helical" evidence="6">
    <location>
        <begin position="74"/>
        <end position="93"/>
    </location>
</feature>
<comment type="subcellular location">
    <subcellularLocation>
        <location evidence="1">Membrane</location>
        <topology evidence="1">Multi-pass membrane protein</topology>
    </subcellularLocation>
</comment>
<feature type="transmembrane region" description="Helical" evidence="6">
    <location>
        <begin position="156"/>
        <end position="178"/>
    </location>
</feature>
<protein>
    <submittedName>
        <fullName evidence="8">Phosphatase PAP2 family protein</fullName>
    </submittedName>
</protein>
<reference evidence="9" key="1">
    <citation type="journal article" date="2019" name="Int. J. Syst. Evol. Microbiol.">
        <title>The Global Catalogue of Microorganisms (GCM) 10K type strain sequencing project: providing services to taxonomists for standard genome sequencing and annotation.</title>
        <authorList>
            <consortium name="The Broad Institute Genomics Platform"/>
            <consortium name="The Broad Institute Genome Sequencing Center for Infectious Disease"/>
            <person name="Wu L."/>
            <person name="Ma J."/>
        </authorList>
    </citation>
    <scope>NUCLEOTIDE SEQUENCE [LARGE SCALE GENOMIC DNA]</scope>
    <source>
        <strain evidence="9">JCM 9377</strain>
    </source>
</reference>
<dbReference type="Proteomes" id="UP001501237">
    <property type="component" value="Unassembled WGS sequence"/>
</dbReference>
<dbReference type="InterPro" id="IPR026841">
    <property type="entry name" value="Aur1/Ipt1"/>
</dbReference>